<dbReference type="PROSITE" id="PS50041">
    <property type="entry name" value="C_TYPE_LECTIN_2"/>
    <property type="match status" value="1"/>
</dbReference>
<keyword evidence="6" id="KW-0472">Membrane</keyword>
<name>A0AAD9FEZ0_DISEL</name>
<feature type="coiled-coil region" evidence="4">
    <location>
        <begin position="79"/>
        <end position="113"/>
    </location>
</feature>
<evidence type="ECO:0000256" key="4">
    <source>
        <dbReference type="SAM" id="Coils"/>
    </source>
</evidence>
<evidence type="ECO:0000256" key="5">
    <source>
        <dbReference type="SAM" id="MobiDB-lite"/>
    </source>
</evidence>
<dbReference type="SUPFAM" id="SSF56436">
    <property type="entry name" value="C-type lectin-like"/>
    <property type="match status" value="2"/>
</dbReference>
<dbReference type="Pfam" id="PF00059">
    <property type="entry name" value="Lectin_C"/>
    <property type="match status" value="1"/>
</dbReference>
<dbReference type="EMBL" id="JASDAP010000005">
    <property type="protein sequence ID" value="KAK1903543.1"/>
    <property type="molecule type" value="Genomic_DNA"/>
</dbReference>
<evidence type="ECO:0000256" key="1">
    <source>
        <dbReference type="ARBA" id="ARBA00022734"/>
    </source>
</evidence>
<dbReference type="InterPro" id="IPR001304">
    <property type="entry name" value="C-type_lectin-like"/>
</dbReference>
<keyword evidence="1" id="KW-0430">Lectin</keyword>
<feature type="transmembrane region" description="Helical" evidence="6">
    <location>
        <begin position="34"/>
        <end position="53"/>
    </location>
</feature>
<sequence>MEEINDDVETVKPLTPRSATIKEGPRSSERFPRASVLGFGLLSVFLLAVFIGLKVYCHYLEGVAAADLSAVKANLTESLQARDQQLSSMTEERDRLKANLTEKTREVDRLQSLMGKGPRRLLRASVLGLGLLGVFLLAGLIGLAVHSADLSAVKADLTERLQARDQLINQLYVNLTEKTREVDCLRWRKFGCSCYLLSTEKASWEQSRDNCRARGADLVIVDSDEEQVSGDFLRASVLGLGLLGVFLLAGLIGLAVHYHNSVGVAAEHLQASDQLINQLKANLTERLQARDQLINQLKANLTEKTREVDRLQCLMDKGPRRFPPASVLGLGLLGVFLLAGLIGLAVHYHNSVGVAAERLQARDQLINHLNVNLTERLQARDQLINQLKANLTERLQARDQLINQLKANLTERLQARDQLINQLNVNLTERLQARDQLINQLKANLTEKTREVDRLQSLMDKGWRKFGCSCYLLSTEKASWEQSRDNCRARGADLVIVDSYEEQEFITSMIKEQTWIGLNDTNQEGTWKWVDGAPLTLK</sequence>
<feature type="transmembrane region" description="Helical" evidence="6">
    <location>
        <begin position="232"/>
        <end position="256"/>
    </location>
</feature>
<feature type="transmembrane region" description="Helical" evidence="6">
    <location>
        <begin position="325"/>
        <end position="348"/>
    </location>
</feature>
<keyword evidence="6" id="KW-1133">Transmembrane helix</keyword>
<evidence type="ECO:0000313" key="8">
    <source>
        <dbReference type="EMBL" id="KAK1903543.1"/>
    </source>
</evidence>
<dbReference type="Proteomes" id="UP001228049">
    <property type="component" value="Unassembled WGS sequence"/>
</dbReference>
<evidence type="ECO:0000256" key="2">
    <source>
        <dbReference type="ARBA" id="ARBA00023157"/>
    </source>
</evidence>
<dbReference type="AlphaFoldDB" id="A0AAD9FEZ0"/>
<feature type="transmembrane region" description="Helical" evidence="6">
    <location>
        <begin position="121"/>
        <end position="145"/>
    </location>
</feature>
<reference evidence="8" key="1">
    <citation type="submission" date="2023-04" db="EMBL/GenBank/DDBJ databases">
        <title>Chromosome-level genome of Chaenocephalus aceratus.</title>
        <authorList>
            <person name="Park H."/>
        </authorList>
    </citation>
    <scope>NUCLEOTIDE SEQUENCE</scope>
    <source>
        <strain evidence="8">DE</strain>
        <tissue evidence="8">Muscle</tissue>
    </source>
</reference>
<keyword evidence="3" id="KW-0325">Glycoprotein</keyword>
<evidence type="ECO:0000259" key="7">
    <source>
        <dbReference type="PROSITE" id="PS50041"/>
    </source>
</evidence>
<dbReference type="InterPro" id="IPR052309">
    <property type="entry name" value="C-type_Lectin_Domain_Fam1"/>
</dbReference>
<keyword evidence="4" id="KW-0175">Coiled coil</keyword>
<keyword evidence="2" id="KW-1015">Disulfide bond</keyword>
<dbReference type="PANTHER" id="PTHR46490">
    <property type="entry name" value="C-TYPE LECTIN DOMAIN FAMILY 12 MEMBER A-RELATED"/>
    <property type="match status" value="1"/>
</dbReference>
<keyword evidence="9" id="KW-1185">Reference proteome</keyword>
<dbReference type="SMART" id="SM00034">
    <property type="entry name" value="CLECT"/>
    <property type="match status" value="1"/>
</dbReference>
<evidence type="ECO:0000313" key="9">
    <source>
        <dbReference type="Proteomes" id="UP001228049"/>
    </source>
</evidence>
<dbReference type="InterPro" id="IPR016186">
    <property type="entry name" value="C-type_lectin-like/link_sf"/>
</dbReference>
<evidence type="ECO:0000256" key="3">
    <source>
        <dbReference type="ARBA" id="ARBA00023180"/>
    </source>
</evidence>
<proteinExistence type="predicted"/>
<feature type="coiled-coil region" evidence="4">
    <location>
        <begin position="276"/>
        <end position="314"/>
    </location>
</feature>
<gene>
    <name evidence="8" type="ORF">KUDE01_006499</name>
</gene>
<protein>
    <submittedName>
        <fullName evidence="8">C-type lectin domain family 4 member M</fullName>
    </submittedName>
</protein>
<dbReference type="PANTHER" id="PTHR46490:SF6">
    <property type="entry name" value="ASIALOGLYCOPROTEIN RECEPTOR 1-LIKE-RELATED"/>
    <property type="match status" value="1"/>
</dbReference>
<evidence type="ECO:0000256" key="6">
    <source>
        <dbReference type="SAM" id="Phobius"/>
    </source>
</evidence>
<dbReference type="Gene3D" id="3.10.100.10">
    <property type="entry name" value="Mannose-Binding Protein A, subunit A"/>
    <property type="match status" value="2"/>
</dbReference>
<accession>A0AAD9FEZ0</accession>
<dbReference type="CDD" id="cd03590">
    <property type="entry name" value="CLECT_DC-SIGN_like"/>
    <property type="match status" value="1"/>
</dbReference>
<comment type="caution">
    <text evidence="8">The sequence shown here is derived from an EMBL/GenBank/DDBJ whole genome shotgun (WGS) entry which is preliminary data.</text>
</comment>
<organism evidence="8 9">
    <name type="scientific">Dissostichus eleginoides</name>
    <name type="common">Patagonian toothfish</name>
    <name type="synonym">Dissostichus amissus</name>
    <dbReference type="NCBI Taxonomy" id="100907"/>
    <lineage>
        <taxon>Eukaryota</taxon>
        <taxon>Metazoa</taxon>
        <taxon>Chordata</taxon>
        <taxon>Craniata</taxon>
        <taxon>Vertebrata</taxon>
        <taxon>Euteleostomi</taxon>
        <taxon>Actinopterygii</taxon>
        <taxon>Neopterygii</taxon>
        <taxon>Teleostei</taxon>
        <taxon>Neoteleostei</taxon>
        <taxon>Acanthomorphata</taxon>
        <taxon>Eupercaria</taxon>
        <taxon>Perciformes</taxon>
        <taxon>Notothenioidei</taxon>
        <taxon>Nototheniidae</taxon>
        <taxon>Dissostichus</taxon>
    </lineage>
</organism>
<feature type="region of interest" description="Disordered" evidence="5">
    <location>
        <begin position="1"/>
        <end position="26"/>
    </location>
</feature>
<feature type="domain" description="C-type lectin" evidence="7">
    <location>
        <begin position="466"/>
        <end position="538"/>
    </location>
</feature>
<dbReference type="GO" id="GO:0030246">
    <property type="term" value="F:carbohydrate binding"/>
    <property type="evidence" value="ECO:0007669"/>
    <property type="project" value="UniProtKB-KW"/>
</dbReference>
<dbReference type="InterPro" id="IPR033989">
    <property type="entry name" value="CD209-like_CTLD"/>
</dbReference>
<keyword evidence="6" id="KW-0812">Transmembrane</keyword>
<dbReference type="InterPro" id="IPR016187">
    <property type="entry name" value="CTDL_fold"/>
</dbReference>
<feature type="coiled-coil region" evidence="4">
    <location>
        <begin position="370"/>
        <end position="458"/>
    </location>
</feature>